<reference evidence="5 6" key="1">
    <citation type="submission" date="2008-05" db="EMBL/GenBank/DDBJ databases">
        <title>Complete sequence of chromosome of Geobacter lovleyi SZ.</title>
        <authorList>
            <consortium name="US DOE Joint Genome Institute"/>
            <person name="Lucas S."/>
            <person name="Copeland A."/>
            <person name="Lapidus A."/>
            <person name="Glavina del Rio T."/>
            <person name="Dalin E."/>
            <person name="Tice H."/>
            <person name="Bruce D."/>
            <person name="Goodwin L."/>
            <person name="Pitluck S."/>
            <person name="Chertkov O."/>
            <person name="Meincke L."/>
            <person name="Brettin T."/>
            <person name="Detter J.C."/>
            <person name="Han C."/>
            <person name="Tapia R."/>
            <person name="Kuske C.R."/>
            <person name="Schmutz J."/>
            <person name="Larimer F."/>
            <person name="Land M."/>
            <person name="Hauser L."/>
            <person name="Kyrpides N."/>
            <person name="Mikhailova N."/>
            <person name="Sung Y."/>
            <person name="Fletcher K.E."/>
            <person name="Ritalahti K.M."/>
            <person name="Loeffler F.E."/>
            <person name="Richardson P."/>
        </authorList>
    </citation>
    <scope>NUCLEOTIDE SEQUENCE [LARGE SCALE GENOMIC DNA]</scope>
    <source>
        <strain evidence="6">ATCC BAA-1151 / DSM 17278 / SZ</strain>
    </source>
</reference>
<dbReference type="SUPFAM" id="SSF58104">
    <property type="entry name" value="Methyl-accepting chemotaxis protein (MCP) signaling domain"/>
    <property type="match status" value="1"/>
</dbReference>
<dbReference type="GO" id="GO:0004888">
    <property type="term" value="F:transmembrane signaling receptor activity"/>
    <property type="evidence" value="ECO:0007669"/>
    <property type="project" value="TreeGrafter"/>
</dbReference>
<dbReference type="InterPro" id="IPR004089">
    <property type="entry name" value="MCPsignal_dom"/>
</dbReference>
<keyword evidence="3" id="KW-0807">Transducer</keyword>
<dbReference type="GO" id="GO:0006935">
    <property type="term" value="P:chemotaxis"/>
    <property type="evidence" value="ECO:0007669"/>
    <property type="project" value="UniProtKB-KW"/>
</dbReference>
<evidence type="ECO:0000259" key="4">
    <source>
        <dbReference type="PROSITE" id="PS50111"/>
    </source>
</evidence>
<gene>
    <name evidence="5" type="ordered locus">Glov_1287</name>
</gene>
<feature type="domain" description="Methyl-accepting transducer" evidence="4">
    <location>
        <begin position="52"/>
        <end position="172"/>
    </location>
</feature>
<protein>
    <submittedName>
        <fullName evidence="5">Methyl-accepting chemotaxis sensory transducer</fullName>
    </submittedName>
</protein>
<keyword evidence="6" id="KW-1185">Reference proteome</keyword>
<sequence length="187" mass="20455">MAVKSSNKIGIVTVTDVNLVAKLQKAMLTLYSQARHIAISSRYTMADFPLPQQVNGSAKARQNVAGQTSESADQTCVRMEETLGVMSRLEKSSNTIDEIISQIEKMTDLTKLLVLNVAVKAARAGETGREFTMVMEEINNLITTTSVSTQQISTNIRAIQKDIHGVISSIEKKLLSDHDSDQARSTN</sequence>
<dbReference type="eggNOG" id="COG0840">
    <property type="taxonomic scope" value="Bacteria"/>
</dbReference>
<evidence type="ECO:0000256" key="3">
    <source>
        <dbReference type="PROSITE-ProRule" id="PRU00284"/>
    </source>
</evidence>
<dbReference type="PANTHER" id="PTHR43531:SF11">
    <property type="entry name" value="METHYL-ACCEPTING CHEMOTAXIS PROTEIN 3"/>
    <property type="match status" value="1"/>
</dbReference>
<dbReference type="HOGENOM" id="CLU_1445746_0_0_7"/>
<evidence type="ECO:0000313" key="6">
    <source>
        <dbReference type="Proteomes" id="UP000002420"/>
    </source>
</evidence>
<dbReference type="STRING" id="398767.Glov_1287"/>
<keyword evidence="1" id="KW-0145">Chemotaxis</keyword>
<dbReference type="GO" id="GO:0005886">
    <property type="term" value="C:plasma membrane"/>
    <property type="evidence" value="ECO:0007669"/>
    <property type="project" value="TreeGrafter"/>
</dbReference>
<dbReference type="Proteomes" id="UP000002420">
    <property type="component" value="Chromosome"/>
</dbReference>
<comment type="similarity">
    <text evidence="2">Belongs to the methyl-accepting chemotaxis (MCP) protein family.</text>
</comment>
<dbReference type="GO" id="GO:0007165">
    <property type="term" value="P:signal transduction"/>
    <property type="evidence" value="ECO:0007669"/>
    <property type="project" value="UniProtKB-KW"/>
</dbReference>
<dbReference type="AlphaFoldDB" id="B3E7M7"/>
<dbReference type="OrthoDB" id="5179380at2"/>
<accession>B3E7M7</accession>
<dbReference type="Gene3D" id="1.10.287.950">
    <property type="entry name" value="Methyl-accepting chemotaxis protein"/>
    <property type="match status" value="1"/>
</dbReference>
<dbReference type="RefSeq" id="WP_012469357.1">
    <property type="nucleotide sequence ID" value="NC_010814.1"/>
</dbReference>
<name>B3E7M7_TRIL1</name>
<evidence type="ECO:0000313" key="5">
    <source>
        <dbReference type="EMBL" id="ACD95009.1"/>
    </source>
</evidence>
<dbReference type="InterPro" id="IPR051310">
    <property type="entry name" value="MCP_chemotaxis"/>
</dbReference>
<proteinExistence type="inferred from homology"/>
<evidence type="ECO:0000256" key="2">
    <source>
        <dbReference type="ARBA" id="ARBA00029447"/>
    </source>
</evidence>
<evidence type="ECO:0000256" key="1">
    <source>
        <dbReference type="ARBA" id="ARBA00022500"/>
    </source>
</evidence>
<dbReference type="Pfam" id="PF00015">
    <property type="entry name" value="MCPsignal"/>
    <property type="match status" value="1"/>
</dbReference>
<dbReference type="KEGG" id="glo:Glov_1287"/>
<dbReference type="PANTHER" id="PTHR43531">
    <property type="entry name" value="PROTEIN ICFG"/>
    <property type="match status" value="1"/>
</dbReference>
<dbReference type="PROSITE" id="PS50111">
    <property type="entry name" value="CHEMOTAXIS_TRANSDUC_2"/>
    <property type="match status" value="1"/>
</dbReference>
<organism evidence="5 6">
    <name type="scientific">Trichlorobacter lovleyi (strain ATCC BAA-1151 / DSM 17278 / SZ)</name>
    <name type="common">Geobacter lovleyi</name>
    <dbReference type="NCBI Taxonomy" id="398767"/>
    <lineage>
        <taxon>Bacteria</taxon>
        <taxon>Pseudomonadati</taxon>
        <taxon>Thermodesulfobacteriota</taxon>
        <taxon>Desulfuromonadia</taxon>
        <taxon>Geobacterales</taxon>
        <taxon>Geobacteraceae</taxon>
        <taxon>Trichlorobacter</taxon>
    </lineage>
</organism>
<dbReference type="EMBL" id="CP001089">
    <property type="protein sequence ID" value="ACD95009.1"/>
    <property type="molecule type" value="Genomic_DNA"/>
</dbReference>